<sequence>MVMLALCYLRTNQNNTVPDIIGTAPLHYNTIDFLTNSVGSQQLLAMLLVFIPNYQLHIPAIELFNGSLSWNKTINGFYLDLWELQI</sequence>
<dbReference type="EMBL" id="CAMKVN010002421">
    <property type="protein sequence ID" value="CAI2181035.1"/>
    <property type="molecule type" value="Genomic_DNA"/>
</dbReference>
<evidence type="ECO:0000313" key="2">
    <source>
        <dbReference type="Proteomes" id="UP001153678"/>
    </source>
</evidence>
<dbReference type="Proteomes" id="UP001153678">
    <property type="component" value="Unassembled WGS sequence"/>
</dbReference>
<organism evidence="1 2">
    <name type="scientific">Funneliformis geosporum</name>
    <dbReference type="NCBI Taxonomy" id="1117311"/>
    <lineage>
        <taxon>Eukaryota</taxon>
        <taxon>Fungi</taxon>
        <taxon>Fungi incertae sedis</taxon>
        <taxon>Mucoromycota</taxon>
        <taxon>Glomeromycotina</taxon>
        <taxon>Glomeromycetes</taxon>
        <taxon>Glomerales</taxon>
        <taxon>Glomeraceae</taxon>
        <taxon>Funneliformis</taxon>
    </lineage>
</organism>
<dbReference type="AlphaFoldDB" id="A0A9W4SU64"/>
<proteinExistence type="predicted"/>
<name>A0A9W4SU64_9GLOM</name>
<accession>A0A9W4SU64</accession>
<evidence type="ECO:0000313" key="1">
    <source>
        <dbReference type="EMBL" id="CAI2181035.1"/>
    </source>
</evidence>
<keyword evidence="2" id="KW-1185">Reference proteome</keyword>
<comment type="caution">
    <text evidence="1">The sequence shown here is derived from an EMBL/GenBank/DDBJ whole genome shotgun (WGS) entry which is preliminary data.</text>
</comment>
<reference evidence="1" key="1">
    <citation type="submission" date="2022-08" db="EMBL/GenBank/DDBJ databases">
        <authorList>
            <person name="Kallberg Y."/>
            <person name="Tangrot J."/>
            <person name="Rosling A."/>
        </authorList>
    </citation>
    <scope>NUCLEOTIDE SEQUENCE</scope>
    <source>
        <strain evidence="1">Wild A</strain>
    </source>
</reference>
<gene>
    <name evidence="1" type="ORF">FWILDA_LOCUS9882</name>
</gene>
<protein>
    <submittedName>
        <fullName evidence="1">4143_t:CDS:1</fullName>
    </submittedName>
</protein>